<evidence type="ECO:0000313" key="1">
    <source>
        <dbReference type="EMBL" id="MCH7411743.1"/>
    </source>
</evidence>
<proteinExistence type="predicted"/>
<evidence type="ECO:0000313" key="2">
    <source>
        <dbReference type="Proteomes" id="UP001165489"/>
    </source>
</evidence>
<organism evidence="1 2">
    <name type="scientific">Belliella filtrata</name>
    <dbReference type="NCBI Taxonomy" id="2923435"/>
    <lineage>
        <taxon>Bacteria</taxon>
        <taxon>Pseudomonadati</taxon>
        <taxon>Bacteroidota</taxon>
        <taxon>Cytophagia</taxon>
        <taxon>Cytophagales</taxon>
        <taxon>Cyclobacteriaceae</taxon>
        <taxon>Belliella</taxon>
    </lineage>
</organism>
<sequence length="83" mass="9762">MKENTAMENEKEYLYDYRGLDLFLENFVDAPELKRHLDELLLILVTHMCLVEREPDCGRELLELYAVLSDLRDLFGNLEKKAG</sequence>
<dbReference type="EMBL" id="JAKZGP010000109">
    <property type="protein sequence ID" value="MCH7411743.1"/>
    <property type="molecule type" value="Genomic_DNA"/>
</dbReference>
<dbReference type="RefSeq" id="WP_241350168.1">
    <property type="nucleotide sequence ID" value="NZ_JAKZGP010000109.1"/>
</dbReference>
<accession>A0ABS9V716</accession>
<comment type="caution">
    <text evidence="1">The sequence shown here is derived from an EMBL/GenBank/DDBJ whole genome shotgun (WGS) entry which is preliminary data.</text>
</comment>
<name>A0ABS9V716_9BACT</name>
<gene>
    <name evidence="1" type="ORF">MM239_20315</name>
</gene>
<keyword evidence="2" id="KW-1185">Reference proteome</keyword>
<protein>
    <submittedName>
        <fullName evidence="1">Uncharacterized protein</fullName>
    </submittedName>
</protein>
<reference evidence="1" key="1">
    <citation type="submission" date="2022-03" db="EMBL/GenBank/DDBJ databases">
        <title>De novo assembled genomes of Belliella spp. (Cyclobacteriaceae) strains.</title>
        <authorList>
            <person name="Szabo A."/>
            <person name="Korponai K."/>
            <person name="Felfoldi T."/>
        </authorList>
    </citation>
    <scope>NUCLEOTIDE SEQUENCE</scope>
    <source>
        <strain evidence="1">DSM 111904</strain>
    </source>
</reference>
<dbReference type="Proteomes" id="UP001165489">
    <property type="component" value="Unassembled WGS sequence"/>
</dbReference>